<sequence>SDTRSIFSEEGLLQDLNEGSAKEG</sequence>
<feature type="region of interest" description="Disordered" evidence="1">
    <location>
        <begin position="1"/>
        <end position="24"/>
    </location>
</feature>
<protein>
    <submittedName>
        <fullName evidence="2">Uncharacterized protein</fullName>
    </submittedName>
</protein>
<keyword evidence="3" id="KW-1185">Reference proteome</keyword>
<dbReference type="EMBL" id="CAJVCH010012935">
    <property type="protein sequence ID" value="CAG7673443.1"/>
    <property type="molecule type" value="Genomic_DNA"/>
</dbReference>
<reference evidence="2" key="1">
    <citation type="submission" date="2021-06" db="EMBL/GenBank/DDBJ databases">
        <authorList>
            <person name="Hodson N. C."/>
            <person name="Mongue J. A."/>
            <person name="Jaron S. K."/>
        </authorList>
    </citation>
    <scope>NUCLEOTIDE SEQUENCE</scope>
</reference>
<evidence type="ECO:0000256" key="1">
    <source>
        <dbReference type="SAM" id="MobiDB-lite"/>
    </source>
</evidence>
<proteinExistence type="predicted"/>
<accession>A0A8J2J801</accession>
<name>A0A8J2J801_9HEXA</name>
<dbReference type="AlphaFoldDB" id="A0A8J2J801"/>
<evidence type="ECO:0000313" key="2">
    <source>
        <dbReference type="EMBL" id="CAG7673443.1"/>
    </source>
</evidence>
<gene>
    <name evidence="2" type="ORF">AFUS01_LOCUS2275</name>
</gene>
<dbReference type="Proteomes" id="UP000708208">
    <property type="component" value="Unassembled WGS sequence"/>
</dbReference>
<evidence type="ECO:0000313" key="3">
    <source>
        <dbReference type="Proteomes" id="UP000708208"/>
    </source>
</evidence>
<feature type="non-terminal residue" evidence="2">
    <location>
        <position position="1"/>
    </location>
</feature>
<comment type="caution">
    <text evidence="2">The sequence shown here is derived from an EMBL/GenBank/DDBJ whole genome shotgun (WGS) entry which is preliminary data.</text>
</comment>
<organism evidence="2 3">
    <name type="scientific">Allacma fusca</name>
    <dbReference type="NCBI Taxonomy" id="39272"/>
    <lineage>
        <taxon>Eukaryota</taxon>
        <taxon>Metazoa</taxon>
        <taxon>Ecdysozoa</taxon>
        <taxon>Arthropoda</taxon>
        <taxon>Hexapoda</taxon>
        <taxon>Collembola</taxon>
        <taxon>Symphypleona</taxon>
        <taxon>Sminthuridae</taxon>
        <taxon>Allacma</taxon>
    </lineage>
</organism>